<protein>
    <recommendedName>
        <fullName evidence="2">Fungal calcium binding protein domain-containing protein</fullName>
    </recommendedName>
</protein>
<proteinExistence type="predicted"/>
<evidence type="ECO:0000313" key="4">
    <source>
        <dbReference type="Proteomes" id="UP000034680"/>
    </source>
</evidence>
<keyword evidence="4" id="KW-1185">Reference proteome</keyword>
<feature type="domain" description="Fungal calcium binding protein" evidence="2">
    <location>
        <begin position="78"/>
        <end position="128"/>
    </location>
</feature>
<sequence length="129" mass="13093">MRFATILTALYVVAAGAGAMSVPADQARIGTATDGNVTVNVALIKTGDGADVARITYASVDVDHPDKLAPPVTRWCWDFYKCIAALAPTVVACSTALASLGLNPVADANCAAAAANNGINLPHACDGCF</sequence>
<dbReference type="Gene3D" id="1.10.1740.120">
    <property type="match status" value="1"/>
</dbReference>
<keyword evidence="1" id="KW-0732">Signal</keyword>
<feature type="signal peptide" evidence="1">
    <location>
        <begin position="1"/>
        <end position="19"/>
    </location>
</feature>
<name>A0A0G2FLN2_9PEZI</name>
<organism evidence="3 4">
    <name type="scientific">Diaporthe ampelina</name>
    <dbReference type="NCBI Taxonomy" id="1214573"/>
    <lineage>
        <taxon>Eukaryota</taxon>
        <taxon>Fungi</taxon>
        <taxon>Dikarya</taxon>
        <taxon>Ascomycota</taxon>
        <taxon>Pezizomycotina</taxon>
        <taxon>Sordariomycetes</taxon>
        <taxon>Sordariomycetidae</taxon>
        <taxon>Diaporthales</taxon>
        <taxon>Diaporthaceae</taxon>
        <taxon>Diaporthe</taxon>
    </lineage>
</organism>
<reference evidence="3 4" key="1">
    <citation type="submission" date="2015-05" db="EMBL/GenBank/DDBJ databases">
        <title>Distinctive expansion of gene families associated with plant cell wall degradation and secondary metabolism in the genomes of grapevine trunk pathogens.</title>
        <authorList>
            <person name="Lawrence D.P."/>
            <person name="Travadon R."/>
            <person name="Rolshausen P.E."/>
            <person name="Baumgartner K."/>
        </authorList>
    </citation>
    <scope>NUCLEOTIDE SEQUENCE [LARGE SCALE GENOMIC DNA]</scope>
    <source>
        <strain evidence="3">DA912</strain>
    </source>
</reference>
<dbReference type="InterPro" id="IPR022013">
    <property type="entry name" value="CBP"/>
</dbReference>
<feature type="chain" id="PRO_5002544377" description="Fungal calcium binding protein domain-containing protein" evidence="1">
    <location>
        <begin position="20"/>
        <end position="129"/>
    </location>
</feature>
<gene>
    <name evidence="3" type="ORF">UCDDA912_g04757</name>
</gene>
<evidence type="ECO:0000259" key="2">
    <source>
        <dbReference type="Pfam" id="PF12192"/>
    </source>
</evidence>
<accession>A0A0G2FLN2</accession>
<dbReference type="Proteomes" id="UP000034680">
    <property type="component" value="Unassembled WGS sequence"/>
</dbReference>
<dbReference type="EMBL" id="LCUC01000167">
    <property type="protein sequence ID" value="KKY35277.1"/>
    <property type="molecule type" value="Genomic_DNA"/>
</dbReference>
<evidence type="ECO:0000256" key="1">
    <source>
        <dbReference type="SAM" id="SignalP"/>
    </source>
</evidence>
<evidence type="ECO:0000313" key="3">
    <source>
        <dbReference type="EMBL" id="KKY35277.1"/>
    </source>
</evidence>
<dbReference type="OrthoDB" id="3036244at2759"/>
<dbReference type="AlphaFoldDB" id="A0A0G2FLN2"/>
<reference evidence="3 4" key="2">
    <citation type="submission" date="2015-05" db="EMBL/GenBank/DDBJ databases">
        <authorList>
            <person name="Morales-Cruz A."/>
            <person name="Amrine K.C."/>
            <person name="Cantu D."/>
        </authorList>
    </citation>
    <scope>NUCLEOTIDE SEQUENCE [LARGE SCALE GENOMIC DNA]</scope>
    <source>
        <strain evidence="3">DA912</strain>
    </source>
</reference>
<comment type="caution">
    <text evidence="3">The sequence shown here is derived from an EMBL/GenBank/DDBJ whole genome shotgun (WGS) entry which is preliminary data.</text>
</comment>
<dbReference type="Pfam" id="PF12192">
    <property type="entry name" value="CBP"/>
    <property type="match status" value="1"/>
</dbReference>